<dbReference type="InterPro" id="IPR001609">
    <property type="entry name" value="Myosin_head_motor_dom-like"/>
</dbReference>
<keyword evidence="7 8" id="KW-0009">Actin-binding</keyword>
<feature type="domain" description="Myosin N-terminal SH3-like" evidence="12">
    <location>
        <begin position="45"/>
        <end position="94"/>
    </location>
</feature>
<dbReference type="InterPro" id="IPR008989">
    <property type="entry name" value="Myosin_S1_N"/>
</dbReference>
<evidence type="ECO:0000256" key="2">
    <source>
        <dbReference type="ARBA" id="ARBA00022741"/>
    </source>
</evidence>
<dbReference type="GO" id="GO:0016787">
    <property type="term" value="F:hydrolase activity"/>
    <property type="evidence" value="ECO:0007669"/>
    <property type="project" value="UniProtKB-KW"/>
</dbReference>
<evidence type="ECO:0000256" key="6">
    <source>
        <dbReference type="ARBA" id="ARBA00023175"/>
    </source>
</evidence>
<dbReference type="Gene3D" id="1.20.5.4820">
    <property type="match status" value="1"/>
</dbReference>
<evidence type="ECO:0000259" key="11">
    <source>
        <dbReference type="PROSITE" id="PS51456"/>
    </source>
</evidence>
<dbReference type="InterPro" id="IPR004009">
    <property type="entry name" value="SH3_Myosin"/>
</dbReference>
<dbReference type="Proteomes" id="UP001448207">
    <property type="component" value="Unassembled WGS sequence"/>
</dbReference>
<dbReference type="Gene3D" id="1.10.10.820">
    <property type="match status" value="1"/>
</dbReference>
<evidence type="ECO:0000256" key="5">
    <source>
        <dbReference type="ARBA" id="ARBA00023123"/>
    </source>
</evidence>
<evidence type="ECO:0000259" key="12">
    <source>
        <dbReference type="PROSITE" id="PS51844"/>
    </source>
</evidence>
<dbReference type="Gene3D" id="1.20.120.720">
    <property type="entry name" value="Myosin VI head, motor domain, U50 subdomain"/>
    <property type="match status" value="1"/>
</dbReference>
<dbReference type="SUPFAM" id="SSF52540">
    <property type="entry name" value="P-loop containing nucleoside triphosphate hydrolases"/>
    <property type="match status" value="1"/>
</dbReference>
<evidence type="ECO:0000256" key="10">
    <source>
        <dbReference type="SAM" id="MobiDB-lite"/>
    </source>
</evidence>
<comment type="similarity">
    <text evidence="1 8">Belongs to the TRAFAC class myosin-kinesin ATPase superfamily. Myosin family.</text>
</comment>
<dbReference type="PROSITE" id="PS51456">
    <property type="entry name" value="MYOSIN_MOTOR"/>
    <property type="match status" value="1"/>
</dbReference>
<keyword evidence="2 8" id="KW-0547">Nucleotide-binding</keyword>
<feature type="coiled-coil region" evidence="9">
    <location>
        <begin position="879"/>
        <end position="997"/>
    </location>
</feature>
<dbReference type="Gene3D" id="3.40.850.10">
    <property type="entry name" value="Kinesin motor domain"/>
    <property type="match status" value="1"/>
</dbReference>
<keyword evidence="4 9" id="KW-0175">Coiled coil</keyword>
<evidence type="ECO:0000313" key="14">
    <source>
        <dbReference type="Proteomes" id="UP001448207"/>
    </source>
</evidence>
<dbReference type="Pfam" id="PF02736">
    <property type="entry name" value="Myosin_N"/>
    <property type="match status" value="1"/>
</dbReference>
<dbReference type="Gene3D" id="1.20.58.530">
    <property type="match status" value="1"/>
</dbReference>
<evidence type="ECO:0000256" key="4">
    <source>
        <dbReference type="ARBA" id="ARBA00023054"/>
    </source>
</evidence>
<gene>
    <name evidence="13" type="ORF">J3Q64DRAFT_1773377</name>
</gene>
<dbReference type="Pfam" id="PF00063">
    <property type="entry name" value="Myosin_head"/>
    <property type="match status" value="1"/>
</dbReference>
<evidence type="ECO:0000256" key="8">
    <source>
        <dbReference type="PROSITE-ProRule" id="PRU00782"/>
    </source>
</evidence>
<dbReference type="SMART" id="SM00242">
    <property type="entry name" value="MYSc"/>
    <property type="match status" value="1"/>
</dbReference>
<keyword evidence="13" id="KW-0378">Hydrolase</keyword>
<dbReference type="PRINTS" id="PR00193">
    <property type="entry name" value="MYOSINHEAVY"/>
</dbReference>
<feature type="binding site" evidence="8">
    <location>
        <begin position="191"/>
        <end position="198"/>
    </location>
    <ligand>
        <name>ATP</name>
        <dbReference type="ChEBI" id="CHEBI:30616"/>
    </ligand>
</feature>
<dbReference type="PROSITE" id="PS51844">
    <property type="entry name" value="SH3_LIKE"/>
    <property type="match status" value="1"/>
</dbReference>
<dbReference type="EMBL" id="JBCLYO010000033">
    <property type="protein sequence ID" value="KAL0075935.1"/>
    <property type="molecule type" value="Genomic_DNA"/>
</dbReference>
<evidence type="ECO:0000256" key="9">
    <source>
        <dbReference type="SAM" id="Coils"/>
    </source>
</evidence>
<keyword evidence="3 8" id="KW-0067">ATP-binding</keyword>
<feature type="domain" description="Myosin motor" evidence="11">
    <location>
        <begin position="98"/>
        <end position="808"/>
    </location>
</feature>
<evidence type="ECO:0000256" key="1">
    <source>
        <dbReference type="ARBA" id="ARBA00008314"/>
    </source>
</evidence>
<reference evidence="13 14" key="1">
    <citation type="submission" date="2024-04" db="EMBL/GenBank/DDBJ databases">
        <title>Symmetric and asymmetric DNA N6-adenine methylation regulates different biological responses in Mucorales.</title>
        <authorList>
            <consortium name="Lawrence Berkeley National Laboratory"/>
            <person name="Lax C."/>
            <person name="Mondo S.J."/>
            <person name="Osorio-Concepcion M."/>
            <person name="Muszewska A."/>
            <person name="Corrochano-Luque M."/>
            <person name="Gutierrez G."/>
            <person name="Riley R."/>
            <person name="Lipzen A."/>
            <person name="Guo J."/>
            <person name="Hundley H."/>
            <person name="Amirebrahimi M."/>
            <person name="Ng V."/>
            <person name="Lorenzo-Gutierrez D."/>
            <person name="Binder U."/>
            <person name="Yang J."/>
            <person name="Song Y."/>
            <person name="Canovas D."/>
            <person name="Navarro E."/>
            <person name="Freitag M."/>
            <person name="Gabaldon T."/>
            <person name="Grigoriev I.V."/>
            <person name="Corrochano L.M."/>
            <person name="Nicolas F.E."/>
            <person name="Garre V."/>
        </authorList>
    </citation>
    <scope>NUCLEOTIDE SEQUENCE [LARGE SCALE GENOMIC DNA]</scope>
    <source>
        <strain evidence="13 14">L51</strain>
    </source>
</reference>
<proteinExistence type="inferred from homology"/>
<feature type="region of interest" description="Disordered" evidence="10">
    <location>
        <begin position="1129"/>
        <end position="1148"/>
    </location>
</feature>
<comment type="caution">
    <text evidence="13">The sequence shown here is derived from an EMBL/GenBank/DDBJ whole genome shotgun (WGS) entry which is preliminary data.</text>
</comment>
<keyword evidence="6 8" id="KW-0505">Motor protein</keyword>
<feature type="region of interest" description="Actin-binding" evidence="8">
    <location>
        <begin position="685"/>
        <end position="707"/>
    </location>
</feature>
<dbReference type="InterPro" id="IPR027417">
    <property type="entry name" value="P-loop_NTPase"/>
</dbReference>
<keyword evidence="14" id="KW-1185">Reference proteome</keyword>
<dbReference type="PROSITE" id="PS50096">
    <property type="entry name" value="IQ"/>
    <property type="match status" value="1"/>
</dbReference>
<dbReference type="Gene3D" id="2.30.30.360">
    <property type="entry name" value="Myosin S1 fragment, N-terminal"/>
    <property type="match status" value="1"/>
</dbReference>
<dbReference type="InterPro" id="IPR036961">
    <property type="entry name" value="Kinesin_motor_dom_sf"/>
</dbReference>
<protein>
    <submittedName>
        <fullName evidence="13">P-loop containing nucleoside triphosphate hydrolase protein</fullName>
    </submittedName>
</protein>
<sequence length="1184" mass="136843">MATSPLPSHHTKDIGGSFIHSYGTKVFLRPRLDMVQDAVAQSRFNEKKWVWVEDIHLGYVAAHILKEERDLVQVELENGSTAFTSPDKIYPMNPPKFDKVDDMADLTFLNEPSVIYNLAMRYKSNMIYTYSGLFLVAINPYRHLPIYEEDCLQAYKGRRRGEMAPHIYAVADQAYHDMVRDKENQSILITGESGAGKTENTKIVIRYLTTVASEHTKNDATNHNADRLGQQILRANPILEAFGNAQTIRNNNSSRFGKFIRIEFNQRAQICGANIEWYLLEKSRVHQQSPKERSYHVFYQLLSGDKETKEKLLLGSSKPSDYGFTKGSNHVIESVDDAEEYRKLLDSLNIMGLSSKEQMDLFLIVAAVLHLGNISVTKDYRGDRADIRDFAAVERVCHLLGIPAQDFKNSLLSPRIKAGRDWVNQSKSPSQVMSSLDALAKALYERNFAALVERINKAIDAQKSIDKIGFIGVLDIAGFEIFEVNSFEQLCINYTNEKLQQFFNHSMFELEQEEYQKEKIEWSYIDFGLDLQPTIDLIEKTNPVGIMSCLEEECVAPRGTDSRFLEKLDKVWDSGDPEQKYKSTRFKDGFVVKHYAGDVEYCTTGWIDKNKDPLNEDITRLLARSTNRYVASLFEDYLEDNDESSIGNLYANRGSGRVRSTLTLLKLRKGGGSFRTVGQRHKQQLLSLMNTLYMTHPHFVRCIVPNHRKRSGEIQTKLVLDQLRCNGVLEGIRICRTGYPNRLSFADFRKRYEILCPNLLKPNCFIDGQSACQSLLDDMALDHEKYRIGATKVFFKATVLAELEENRDKKLSEYVSGFQAICRRYMARNNIRRYARQTEAIRVMQKNARIYVQLHEWPWRKIYAKLKPLNVAYRVESQIKEKDQKIATLETQLKENQVQVIQLTDRNEVLATQHMDFKVLLKNGQSTVRELEERKQDLADKLALTEERMEEMAQTVEEVRDQLDASEQKTKAQAVMIARLHQDILECNQDNERLTEQHTAFQQTYQTLVFQAETMENANKVLYGEKAELEVTIREVNSRLAEQVSLVEQFRIREMEFFEEKKREAEAKVILESEYEKQVARADEAEQTLATMMEEMTRIRTALSEEITLREDLEMRCGELEEHTEELEQMLATESGQRKQETTEHQNEWDELARLVQAEAEETKLRAERLEQTLATLRQKRPSS</sequence>
<organism evidence="13 14">
    <name type="scientific">Phycomyces blakesleeanus</name>
    <dbReference type="NCBI Taxonomy" id="4837"/>
    <lineage>
        <taxon>Eukaryota</taxon>
        <taxon>Fungi</taxon>
        <taxon>Fungi incertae sedis</taxon>
        <taxon>Mucoromycota</taxon>
        <taxon>Mucoromycotina</taxon>
        <taxon>Mucoromycetes</taxon>
        <taxon>Mucorales</taxon>
        <taxon>Phycomycetaceae</taxon>
        <taxon>Phycomyces</taxon>
    </lineage>
</organism>
<dbReference type="PANTHER" id="PTHR13140">
    <property type="entry name" value="MYOSIN"/>
    <property type="match status" value="1"/>
</dbReference>
<feature type="compositionally biased region" description="Basic and acidic residues" evidence="10">
    <location>
        <begin position="1136"/>
        <end position="1148"/>
    </location>
</feature>
<evidence type="ECO:0000256" key="7">
    <source>
        <dbReference type="ARBA" id="ARBA00023203"/>
    </source>
</evidence>
<evidence type="ECO:0000256" key="3">
    <source>
        <dbReference type="ARBA" id="ARBA00022840"/>
    </source>
</evidence>
<keyword evidence="5 8" id="KW-0518">Myosin</keyword>
<dbReference type="PANTHER" id="PTHR13140:SF857">
    <property type="entry name" value="MYOSIN-11"/>
    <property type="match status" value="1"/>
</dbReference>
<dbReference type="CDD" id="cd01377">
    <property type="entry name" value="MYSc_class_II"/>
    <property type="match status" value="1"/>
</dbReference>
<name>A0ABR3AJS3_PHYBL</name>
<evidence type="ECO:0000313" key="13">
    <source>
        <dbReference type="EMBL" id="KAL0075935.1"/>
    </source>
</evidence>
<accession>A0ABR3AJS3</accession>